<reference evidence="5 6" key="1">
    <citation type="submission" date="2023-08" db="EMBL/GenBank/DDBJ databases">
        <authorList>
            <person name="Girao M."/>
            <person name="Carvalho M.F."/>
        </authorList>
    </citation>
    <scope>NUCLEOTIDE SEQUENCE [LARGE SCALE GENOMIC DNA]</scope>
    <source>
        <strain evidence="5 6">CC-R104</strain>
    </source>
</reference>
<dbReference type="Pfam" id="PF00378">
    <property type="entry name" value="ECH_1"/>
    <property type="match status" value="2"/>
</dbReference>
<protein>
    <submittedName>
        <fullName evidence="5">Crotonase/enoyl-CoA hydratase family protein</fullName>
    </submittedName>
</protein>
<evidence type="ECO:0000256" key="1">
    <source>
        <dbReference type="ARBA" id="ARBA00005254"/>
    </source>
</evidence>
<sequence>MSATEAPGAADPDISSRAPHCLVEQRGHVLIVTLNRPEARNALSGEMMAIMTEAWDRVDNDPEIRVAILTGAGGAFCAGADLKAMNAAPPGDKFEQGERSDGKSNQGERSDGKNNQGERSDGKNNGGGWDLSRLPALLKGRRLTKPLGAAIAGGTEILQGTDIRVAGESAKFGVSEAKWGLFPLGGSAVRLVRQIPYTIAADILLTGRHIKAAEAKEIGLIGYVVPDGTALDKALDIAGTIANNGPVAVQAILKTIRDSEGLHEEEAFRIDAELGAAVFKSADAKEGPRAFAEKRPPKFTGA</sequence>
<dbReference type="InterPro" id="IPR014748">
    <property type="entry name" value="Enoyl-CoA_hydra_C"/>
</dbReference>
<dbReference type="SUPFAM" id="SSF52096">
    <property type="entry name" value="ClpP/crotonase"/>
    <property type="match status" value="1"/>
</dbReference>
<organism evidence="5 6">
    <name type="scientific">Rhodococcus chondri</name>
    <dbReference type="NCBI Taxonomy" id="3065941"/>
    <lineage>
        <taxon>Bacteria</taxon>
        <taxon>Bacillati</taxon>
        <taxon>Actinomycetota</taxon>
        <taxon>Actinomycetes</taxon>
        <taxon>Mycobacteriales</taxon>
        <taxon>Nocardiaceae</taxon>
        <taxon>Rhodococcus</taxon>
    </lineage>
</organism>
<dbReference type="InterPro" id="IPR029045">
    <property type="entry name" value="ClpP/crotonase-like_dom_sf"/>
</dbReference>
<keyword evidence="3" id="KW-0456">Lyase</keyword>
<evidence type="ECO:0000313" key="5">
    <source>
        <dbReference type="EMBL" id="MEE2032313.1"/>
    </source>
</evidence>
<evidence type="ECO:0000313" key="6">
    <source>
        <dbReference type="Proteomes" id="UP001331936"/>
    </source>
</evidence>
<gene>
    <name evidence="5" type="ORF">Q8814_09370</name>
</gene>
<feature type="region of interest" description="Disordered" evidence="4">
    <location>
        <begin position="87"/>
        <end position="128"/>
    </location>
</feature>
<dbReference type="EMBL" id="JAUZMZ010000038">
    <property type="protein sequence ID" value="MEE2032313.1"/>
    <property type="molecule type" value="Genomic_DNA"/>
</dbReference>
<dbReference type="CDD" id="cd06558">
    <property type="entry name" value="crotonase-like"/>
    <property type="match status" value="1"/>
</dbReference>
<evidence type="ECO:0000256" key="3">
    <source>
        <dbReference type="ARBA" id="ARBA00023239"/>
    </source>
</evidence>
<dbReference type="PANTHER" id="PTHR11941">
    <property type="entry name" value="ENOYL-COA HYDRATASE-RELATED"/>
    <property type="match status" value="1"/>
</dbReference>
<dbReference type="Gene3D" id="3.30.300.220">
    <property type="match status" value="1"/>
</dbReference>
<dbReference type="Gene3D" id="3.90.226.20">
    <property type="match status" value="1"/>
</dbReference>
<keyword evidence="6" id="KW-1185">Reference proteome</keyword>
<comment type="similarity">
    <text evidence="1">Belongs to the enoyl-CoA hydratase/isomerase family.</text>
</comment>
<feature type="compositionally biased region" description="Basic and acidic residues" evidence="4">
    <location>
        <begin position="92"/>
        <end position="122"/>
    </location>
</feature>
<dbReference type="PANTHER" id="PTHR11941:SF169">
    <property type="entry name" value="(7AS)-7A-METHYL-1,5-DIOXO-2,3,5,6,7,7A-HEXAHYDRO-1H-INDENE-CARBOXYL-COA HYDROLASE"/>
    <property type="match status" value="1"/>
</dbReference>
<comment type="caution">
    <text evidence="5">The sequence shown here is derived from an EMBL/GenBank/DDBJ whole genome shotgun (WGS) entry which is preliminary data.</text>
</comment>
<proteinExistence type="inferred from homology"/>
<keyword evidence="2" id="KW-0443">Lipid metabolism</keyword>
<dbReference type="Gene3D" id="1.10.12.10">
    <property type="entry name" value="Lyase 2-enoyl-coa Hydratase, Chain A, domain 2"/>
    <property type="match status" value="1"/>
</dbReference>
<evidence type="ECO:0000256" key="4">
    <source>
        <dbReference type="SAM" id="MobiDB-lite"/>
    </source>
</evidence>
<dbReference type="RefSeq" id="WP_330151734.1">
    <property type="nucleotide sequence ID" value="NZ_JAUZMZ010000038.1"/>
</dbReference>
<evidence type="ECO:0000256" key="2">
    <source>
        <dbReference type="ARBA" id="ARBA00023098"/>
    </source>
</evidence>
<dbReference type="InterPro" id="IPR001753">
    <property type="entry name" value="Enoyl-CoA_hydra/iso"/>
</dbReference>
<name>A0ABU7JQK8_9NOCA</name>
<dbReference type="Proteomes" id="UP001331936">
    <property type="component" value="Unassembled WGS sequence"/>
</dbReference>
<accession>A0ABU7JQK8</accession>